<dbReference type="Proteomes" id="UP001485459">
    <property type="component" value="Chromosome"/>
</dbReference>
<protein>
    <recommendedName>
        <fullName evidence="3">Heavy-metal-associated domain-containing protein</fullName>
    </recommendedName>
</protein>
<keyword evidence="2" id="KW-1185">Reference proteome</keyword>
<gene>
    <name evidence="1" type="ORF">WJU16_17610</name>
</gene>
<organism evidence="1 2">
    <name type="scientific">Chitinophaga pollutisoli</name>
    <dbReference type="NCBI Taxonomy" id="3133966"/>
    <lineage>
        <taxon>Bacteria</taxon>
        <taxon>Pseudomonadati</taxon>
        <taxon>Bacteroidota</taxon>
        <taxon>Chitinophagia</taxon>
        <taxon>Chitinophagales</taxon>
        <taxon>Chitinophagaceae</taxon>
        <taxon>Chitinophaga</taxon>
    </lineage>
</organism>
<proteinExistence type="predicted"/>
<evidence type="ECO:0000313" key="2">
    <source>
        <dbReference type="Proteomes" id="UP001485459"/>
    </source>
</evidence>
<name>A0ABZ2YJX9_9BACT</name>
<accession>A0ABZ2YJX9</accession>
<evidence type="ECO:0000313" key="1">
    <source>
        <dbReference type="EMBL" id="WZN39798.1"/>
    </source>
</evidence>
<reference evidence="2" key="1">
    <citation type="submission" date="2024-03" db="EMBL/GenBank/DDBJ databases">
        <title>Chitinophaga horti sp. nov., isolated from garden soil.</title>
        <authorList>
            <person name="Lee D.S."/>
            <person name="Han D.M."/>
            <person name="Baek J.H."/>
            <person name="Choi D.G."/>
            <person name="Jeon J.H."/>
            <person name="Jeon C.O."/>
        </authorList>
    </citation>
    <scope>NUCLEOTIDE SEQUENCE [LARGE SCALE GENOMIC DNA]</scope>
    <source>
        <strain evidence="2">GPA1</strain>
    </source>
</reference>
<sequence length="80" mass="9076">MQRHLSVTEAARIGIFKTNIGTLKARKRVISAICNTFEVTSCNVDIEDCDKVLRVVDMKVDEPSMIRFVRAQGFECEVLE</sequence>
<evidence type="ECO:0008006" key="3">
    <source>
        <dbReference type="Google" id="ProtNLM"/>
    </source>
</evidence>
<dbReference type="RefSeq" id="WP_341834766.1">
    <property type="nucleotide sequence ID" value="NZ_CP149822.1"/>
</dbReference>
<dbReference type="EMBL" id="CP149822">
    <property type="protein sequence ID" value="WZN39798.1"/>
    <property type="molecule type" value="Genomic_DNA"/>
</dbReference>